<proteinExistence type="predicted"/>
<feature type="compositionally biased region" description="Polar residues" evidence="1">
    <location>
        <begin position="30"/>
        <end position="40"/>
    </location>
</feature>
<reference evidence="4" key="1">
    <citation type="submission" date="2016-10" db="EMBL/GenBank/DDBJ databases">
        <title>Comparative genomics uncovers the prolific and rare metabolic potential of the cyanobacterial genus Moorea.</title>
        <authorList>
            <person name="Leao T."/>
            <person name="Castelao G."/>
            <person name="Korobeynikov A."/>
            <person name="Monroe E.A."/>
            <person name="Podell S."/>
            <person name="Glukhov E."/>
            <person name="Allen E."/>
            <person name="Gerwick W.H."/>
            <person name="Gerwick L."/>
        </authorList>
    </citation>
    <scope>NUCLEOTIDE SEQUENCE [LARGE SCALE GENOMIC DNA]</scope>
    <source>
        <strain evidence="4">JHB</strain>
    </source>
</reference>
<sequence>MYRQQVAKKTSATHKSKPISKDITPKPSYGSLSSVVQRAQQDPKLVSEDEWQQLDSAIGTRATRDLAGKQTPWEPQFKGISAQFWGDSRQQVAPIQAKGKEDVRASQVQPDNQTGLPHKLKAGIENLSGMAIDDVRVHYNSPKPAQLQALAYTQGTNIHVAPGQERYLPHEAWHVVQQKEGRVKPRTQLKGVRINADPMLEREADIMGAQALNFSGSTETPLETPLSSANQPIQLVSDEQKKMEEWAKTTLPVRDETGNMAAFKNLSPVAKQLVDALNTMEASLSPTAAHTITMFQYMHENAASIGQRISNDFTTLKEPSDRDKYLQGLSAVLNDSKIGRGLWIGQNDDRFPITFNDKNPGTVAANYFQKGRNDLITKAQETIAAGKTLKALLNNHSYNMDAKSYGRRVEALNQIEVNTLPVEGVEPPDVGQVYPYNQPGYVYLDPYDYITVVPSQNLVQNEEYVLRIHNTKSYVVTVETNTGAGVKFSKVEE</sequence>
<gene>
    <name evidence="3" type="ORF">BJP36_04455</name>
</gene>
<feature type="region of interest" description="Disordered" evidence="1">
    <location>
        <begin position="1"/>
        <end position="46"/>
    </location>
</feature>
<dbReference type="EMBL" id="CP017708">
    <property type="protein sequence ID" value="AOY79277.1"/>
    <property type="molecule type" value="Genomic_DNA"/>
</dbReference>
<dbReference type="AlphaFoldDB" id="A0A1D9FV91"/>
<protein>
    <submittedName>
        <fullName evidence="3">DUF4157 domain-containing protein</fullName>
    </submittedName>
</protein>
<accession>A0A1D9FV91</accession>
<evidence type="ECO:0000259" key="2">
    <source>
        <dbReference type="Pfam" id="PF13699"/>
    </source>
</evidence>
<name>A0A1D9FV91_MOOP1</name>
<dbReference type="Pfam" id="PF13699">
    <property type="entry name" value="eCIS_core"/>
    <property type="match status" value="1"/>
</dbReference>
<dbReference type="InterPro" id="IPR025295">
    <property type="entry name" value="eCIS_core_dom"/>
</dbReference>
<feature type="domain" description="eCIS core" evidence="2">
    <location>
        <begin position="116"/>
        <end position="181"/>
    </location>
</feature>
<evidence type="ECO:0000313" key="3">
    <source>
        <dbReference type="EMBL" id="AOY79277.1"/>
    </source>
</evidence>
<evidence type="ECO:0000313" key="4">
    <source>
        <dbReference type="Proteomes" id="UP000176944"/>
    </source>
</evidence>
<dbReference type="Proteomes" id="UP000176944">
    <property type="component" value="Chromosome"/>
</dbReference>
<organism evidence="3 4">
    <name type="scientific">Moorena producens (strain JHB)</name>
    <dbReference type="NCBI Taxonomy" id="1454205"/>
    <lineage>
        <taxon>Bacteria</taxon>
        <taxon>Bacillati</taxon>
        <taxon>Cyanobacteriota</taxon>
        <taxon>Cyanophyceae</taxon>
        <taxon>Coleofasciculales</taxon>
        <taxon>Coleofasciculaceae</taxon>
        <taxon>Moorena</taxon>
    </lineage>
</organism>
<evidence type="ECO:0000256" key="1">
    <source>
        <dbReference type="SAM" id="MobiDB-lite"/>
    </source>
</evidence>